<keyword evidence="16" id="KW-1185">Reference proteome</keyword>
<evidence type="ECO:0000256" key="8">
    <source>
        <dbReference type="ARBA" id="ARBA00022989"/>
    </source>
</evidence>
<evidence type="ECO:0000256" key="4">
    <source>
        <dbReference type="ARBA" id="ARBA00022519"/>
    </source>
</evidence>
<accession>A0A7Z0WRW7</accession>
<feature type="region of interest" description="Disordered" evidence="11">
    <location>
        <begin position="607"/>
        <end position="657"/>
    </location>
</feature>
<evidence type="ECO:0000259" key="13">
    <source>
        <dbReference type="PROSITE" id="PS50893"/>
    </source>
</evidence>
<dbReference type="PANTHER" id="PTHR43394:SF1">
    <property type="entry name" value="ATP-BINDING CASSETTE SUB-FAMILY B MEMBER 10, MITOCHONDRIAL"/>
    <property type="match status" value="1"/>
</dbReference>
<feature type="transmembrane region" description="Helical" evidence="12">
    <location>
        <begin position="172"/>
        <end position="190"/>
    </location>
</feature>
<dbReference type="Pfam" id="PF00005">
    <property type="entry name" value="ABC_tran"/>
    <property type="match status" value="1"/>
</dbReference>
<protein>
    <submittedName>
        <fullName evidence="15">Multidrug ABC transporter permease</fullName>
    </submittedName>
</protein>
<dbReference type="InterPro" id="IPR011527">
    <property type="entry name" value="ABC1_TM_dom"/>
</dbReference>
<evidence type="ECO:0000313" key="16">
    <source>
        <dbReference type="Proteomes" id="UP000185696"/>
    </source>
</evidence>
<name>A0A7Z0WRW7_9PSEU</name>
<dbReference type="GO" id="GO:0015421">
    <property type="term" value="F:ABC-type oligopeptide transporter activity"/>
    <property type="evidence" value="ECO:0007669"/>
    <property type="project" value="TreeGrafter"/>
</dbReference>
<dbReference type="InterPro" id="IPR027417">
    <property type="entry name" value="P-loop_NTPase"/>
</dbReference>
<dbReference type="FunFam" id="3.40.50.300:FF:000221">
    <property type="entry name" value="Multidrug ABC transporter ATP-binding protein"/>
    <property type="match status" value="1"/>
</dbReference>
<feature type="transmembrane region" description="Helical" evidence="12">
    <location>
        <begin position="256"/>
        <end position="279"/>
    </location>
</feature>
<dbReference type="InterPro" id="IPR039421">
    <property type="entry name" value="Type_1_exporter"/>
</dbReference>
<evidence type="ECO:0000256" key="1">
    <source>
        <dbReference type="ARBA" id="ARBA00004429"/>
    </source>
</evidence>
<evidence type="ECO:0000256" key="7">
    <source>
        <dbReference type="ARBA" id="ARBA00022840"/>
    </source>
</evidence>
<gene>
    <name evidence="15" type="ORF">BLA60_03455</name>
</gene>
<dbReference type="SMART" id="SM00382">
    <property type="entry name" value="AAA"/>
    <property type="match status" value="1"/>
</dbReference>
<comment type="similarity">
    <text evidence="10">Belongs to the ABC transporter superfamily. Siderophore-Fe(3+) uptake transporter (SIUT) (TC 3.A.1.21) family.</text>
</comment>
<keyword evidence="8 12" id="KW-1133">Transmembrane helix</keyword>
<dbReference type="Pfam" id="PF00664">
    <property type="entry name" value="ABC_membrane"/>
    <property type="match status" value="1"/>
</dbReference>
<dbReference type="SUPFAM" id="SSF90123">
    <property type="entry name" value="ABC transporter transmembrane region"/>
    <property type="match status" value="1"/>
</dbReference>
<evidence type="ECO:0000256" key="9">
    <source>
        <dbReference type="ARBA" id="ARBA00023136"/>
    </source>
</evidence>
<feature type="transmembrane region" description="Helical" evidence="12">
    <location>
        <begin position="31"/>
        <end position="52"/>
    </location>
</feature>
<organism evidence="15 16">
    <name type="scientific">Actinophytocola xinjiangensis</name>
    <dbReference type="NCBI Taxonomy" id="485602"/>
    <lineage>
        <taxon>Bacteria</taxon>
        <taxon>Bacillati</taxon>
        <taxon>Actinomycetota</taxon>
        <taxon>Actinomycetes</taxon>
        <taxon>Pseudonocardiales</taxon>
        <taxon>Pseudonocardiaceae</taxon>
    </lineage>
</organism>
<dbReference type="PROSITE" id="PS00211">
    <property type="entry name" value="ABC_TRANSPORTER_1"/>
    <property type="match status" value="1"/>
</dbReference>
<dbReference type="PANTHER" id="PTHR43394">
    <property type="entry name" value="ATP-DEPENDENT PERMEASE MDL1, MITOCHONDRIAL"/>
    <property type="match status" value="1"/>
</dbReference>
<dbReference type="AlphaFoldDB" id="A0A7Z0WRW7"/>
<sequence>MTGSAGAGGGATVRQVLAVCSLAAGAAPGILLVYSVLMVASGALPVVIAWLTKLVLDQLAGEPVSGTLVVVGVGLALAGLVGGVAPHAHRYLGAELDRRVEVRAQDRLFGAVERFVGLGRFEDPVFLDRLRLAQQSVHNLADQAVGGVRGVVTSAITIAGFVGSLFVLSPTLMVVVLGTGMLTLAAEIALSRRRARMLWRIGPVERREFFYAQLLSTVEAAKEVRLFGTGGFLRRRMMGERLTANAARRATDRREVAVQSVLAVLAATVAGGGLLWAIGDAQRGGLSVGDVTVFVAAVAGVQAALASLTNEVARTHQALLMFDHYLAVTRAAPDLPLAARPRPLPPLRHAIELRDVWFRYSEEHPWILRGVTLRIPHGQALALVGLNGAGKSTLAKLLCRFYDPTRGVILWDGVDIRQVDVTELRQRVGAVFQDYMAYDLTAGENIALGDLDALGDPGRISTAARRAGVHDRITELPRGYDTLLSRTFFSESDKDDPETGAMLSGGQWQRLALARAFLRDRHELLILDEPSSGLDPQAEAEIHRSLRRFRSGQTSLLISHRLGAVRTADLIVVLDDGQVAERGTHLALMTRGGLYAQLFRLQAAGYQESAPTGGDDVDTGPRPDRVGTTAGGSRPSGPNGGQGDGARHEHGTGLPGR</sequence>
<comment type="subcellular location">
    <subcellularLocation>
        <location evidence="1">Cell inner membrane</location>
        <topology evidence="1">Multi-pass membrane protein</topology>
    </subcellularLocation>
</comment>
<comment type="caution">
    <text evidence="15">The sequence shown here is derived from an EMBL/GenBank/DDBJ whole genome shotgun (WGS) entry which is preliminary data.</text>
</comment>
<keyword evidence="5 12" id="KW-0812">Transmembrane</keyword>
<dbReference type="GO" id="GO:0005524">
    <property type="term" value="F:ATP binding"/>
    <property type="evidence" value="ECO:0007669"/>
    <property type="project" value="UniProtKB-KW"/>
</dbReference>
<evidence type="ECO:0000256" key="3">
    <source>
        <dbReference type="ARBA" id="ARBA00022475"/>
    </source>
</evidence>
<evidence type="ECO:0000259" key="14">
    <source>
        <dbReference type="PROSITE" id="PS50929"/>
    </source>
</evidence>
<dbReference type="EMBL" id="MSIF01000001">
    <property type="protein sequence ID" value="OLF14210.1"/>
    <property type="molecule type" value="Genomic_DNA"/>
</dbReference>
<dbReference type="GO" id="GO:0016887">
    <property type="term" value="F:ATP hydrolysis activity"/>
    <property type="evidence" value="ECO:0007669"/>
    <property type="project" value="InterPro"/>
</dbReference>
<evidence type="ECO:0000313" key="15">
    <source>
        <dbReference type="EMBL" id="OLF14210.1"/>
    </source>
</evidence>
<evidence type="ECO:0000256" key="6">
    <source>
        <dbReference type="ARBA" id="ARBA00022741"/>
    </source>
</evidence>
<dbReference type="InterPro" id="IPR003439">
    <property type="entry name" value="ABC_transporter-like_ATP-bd"/>
</dbReference>
<dbReference type="Gene3D" id="1.20.1560.10">
    <property type="entry name" value="ABC transporter type 1, transmembrane domain"/>
    <property type="match status" value="1"/>
</dbReference>
<dbReference type="PROSITE" id="PS50929">
    <property type="entry name" value="ABC_TM1F"/>
    <property type="match status" value="1"/>
</dbReference>
<keyword evidence="6" id="KW-0547">Nucleotide-binding</keyword>
<dbReference type="PROSITE" id="PS50893">
    <property type="entry name" value="ABC_TRANSPORTER_2"/>
    <property type="match status" value="1"/>
</dbReference>
<keyword evidence="4" id="KW-0997">Cell inner membrane</keyword>
<feature type="domain" description="ABC transporter" evidence="13">
    <location>
        <begin position="351"/>
        <end position="601"/>
    </location>
</feature>
<feature type="domain" description="ABC transmembrane type-1" evidence="14">
    <location>
        <begin position="36"/>
        <end position="317"/>
    </location>
</feature>
<dbReference type="InterPro" id="IPR017871">
    <property type="entry name" value="ABC_transporter-like_CS"/>
</dbReference>
<evidence type="ECO:0000256" key="10">
    <source>
        <dbReference type="ARBA" id="ARBA00023455"/>
    </source>
</evidence>
<keyword evidence="3" id="KW-1003">Cell membrane</keyword>
<proteinExistence type="inferred from homology"/>
<dbReference type="RefSeq" id="WP_075131157.1">
    <property type="nucleotide sequence ID" value="NZ_MSIF01000001.1"/>
</dbReference>
<dbReference type="GO" id="GO:0005886">
    <property type="term" value="C:plasma membrane"/>
    <property type="evidence" value="ECO:0007669"/>
    <property type="project" value="UniProtKB-SubCell"/>
</dbReference>
<reference evidence="15 16" key="1">
    <citation type="submission" date="2016-12" db="EMBL/GenBank/DDBJ databases">
        <title>The draft genome sequence of Actinophytocola xinjiangensis.</title>
        <authorList>
            <person name="Wang W."/>
            <person name="Yuan L."/>
        </authorList>
    </citation>
    <scope>NUCLEOTIDE SEQUENCE [LARGE SCALE GENOMIC DNA]</scope>
    <source>
        <strain evidence="15 16">CGMCC 4.4663</strain>
    </source>
</reference>
<dbReference type="SUPFAM" id="SSF52540">
    <property type="entry name" value="P-loop containing nucleoside triphosphate hydrolases"/>
    <property type="match status" value="1"/>
</dbReference>
<feature type="transmembrane region" description="Helical" evidence="12">
    <location>
        <begin position="64"/>
        <end position="85"/>
    </location>
</feature>
<feature type="transmembrane region" description="Helical" evidence="12">
    <location>
        <begin position="146"/>
        <end position="166"/>
    </location>
</feature>
<dbReference type="InterPro" id="IPR003593">
    <property type="entry name" value="AAA+_ATPase"/>
</dbReference>
<evidence type="ECO:0000256" key="5">
    <source>
        <dbReference type="ARBA" id="ARBA00022692"/>
    </source>
</evidence>
<keyword evidence="9 12" id="KW-0472">Membrane</keyword>
<evidence type="ECO:0000256" key="2">
    <source>
        <dbReference type="ARBA" id="ARBA00022448"/>
    </source>
</evidence>
<keyword evidence="2" id="KW-0813">Transport</keyword>
<evidence type="ECO:0000256" key="12">
    <source>
        <dbReference type="SAM" id="Phobius"/>
    </source>
</evidence>
<dbReference type="Gene3D" id="3.40.50.300">
    <property type="entry name" value="P-loop containing nucleotide triphosphate hydrolases"/>
    <property type="match status" value="1"/>
</dbReference>
<dbReference type="InterPro" id="IPR036640">
    <property type="entry name" value="ABC1_TM_sf"/>
</dbReference>
<keyword evidence="7" id="KW-0067">ATP-binding</keyword>
<dbReference type="Proteomes" id="UP000185696">
    <property type="component" value="Unassembled WGS sequence"/>
</dbReference>
<evidence type="ECO:0000256" key="11">
    <source>
        <dbReference type="SAM" id="MobiDB-lite"/>
    </source>
</evidence>